<dbReference type="EMBL" id="JASCIQ010000044">
    <property type="protein sequence ID" value="MDI3408311.1"/>
    <property type="molecule type" value="Genomic_DNA"/>
</dbReference>
<protein>
    <submittedName>
        <fullName evidence="2">Uncharacterized protein</fullName>
    </submittedName>
</protein>
<sequence length="54" mass="6313">MPIPTDPRSPHQRVRDQLTMTRRQLTKPGLSRRQRADIADRIHDLEQQAKRLGA</sequence>
<accession>A0ABT6SM64</accession>
<reference evidence="2 3" key="1">
    <citation type="submission" date="2023-05" db="EMBL/GenBank/DDBJ databases">
        <title>Draft genome sequence of Streptomyces sp. B-S-A6 isolated from a cave soil in Thailand.</title>
        <authorList>
            <person name="Chamroensaksri N."/>
            <person name="Muangham S."/>
        </authorList>
    </citation>
    <scope>NUCLEOTIDE SEQUENCE [LARGE SCALE GENOMIC DNA]</scope>
    <source>
        <strain evidence="2 3">B-S-A6</strain>
    </source>
</reference>
<evidence type="ECO:0000313" key="2">
    <source>
        <dbReference type="EMBL" id="MDI3408311.1"/>
    </source>
</evidence>
<dbReference type="Proteomes" id="UP001223978">
    <property type="component" value="Unassembled WGS sequence"/>
</dbReference>
<evidence type="ECO:0000256" key="1">
    <source>
        <dbReference type="SAM" id="MobiDB-lite"/>
    </source>
</evidence>
<proteinExistence type="predicted"/>
<name>A0ABT6SM64_9ACTN</name>
<feature type="region of interest" description="Disordered" evidence="1">
    <location>
        <begin position="1"/>
        <end position="39"/>
    </location>
</feature>
<gene>
    <name evidence="2" type="ORF">QIS96_31395</name>
</gene>
<dbReference type="RefSeq" id="WP_282546221.1">
    <property type="nucleotide sequence ID" value="NZ_JASCIQ010000044.1"/>
</dbReference>
<comment type="caution">
    <text evidence="2">The sequence shown here is derived from an EMBL/GenBank/DDBJ whole genome shotgun (WGS) entry which is preliminary data.</text>
</comment>
<evidence type="ECO:0000313" key="3">
    <source>
        <dbReference type="Proteomes" id="UP001223978"/>
    </source>
</evidence>
<keyword evidence="3" id="KW-1185">Reference proteome</keyword>
<organism evidence="2 3">
    <name type="scientific">Streptomyces cavernicola</name>
    <dbReference type="NCBI Taxonomy" id="3043613"/>
    <lineage>
        <taxon>Bacteria</taxon>
        <taxon>Bacillati</taxon>
        <taxon>Actinomycetota</taxon>
        <taxon>Actinomycetes</taxon>
        <taxon>Kitasatosporales</taxon>
        <taxon>Streptomycetaceae</taxon>
        <taxon>Streptomyces</taxon>
    </lineage>
</organism>